<feature type="compositionally biased region" description="Polar residues" evidence="5">
    <location>
        <begin position="182"/>
        <end position="191"/>
    </location>
</feature>
<feature type="region of interest" description="Disordered" evidence="5">
    <location>
        <begin position="181"/>
        <end position="208"/>
    </location>
</feature>
<dbReference type="InterPro" id="IPR003689">
    <property type="entry name" value="ZIP"/>
</dbReference>
<keyword evidence="3 6" id="KW-1133">Transmembrane helix</keyword>
<feature type="transmembrane region" description="Helical" evidence="6">
    <location>
        <begin position="316"/>
        <end position="338"/>
    </location>
</feature>
<organism evidence="7 8">
    <name type="scientific">Euplotes crassus</name>
    <dbReference type="NCBI Taxonomy" id="5936"/>
    <lineage>
        <taxon>Eukaryota</taxon>
        <taxon>Sar</taxon>
        <taxon>Alveolata</taxon>
        <taxon>Ciliophora</taxon>
        <taxon>Intramacronucleata</taxon>
        <taxon>Spirotrichea</taxon>
        <taxon>Hypotrichia</taxon>
        <taxon>Euplotida</taxon>
        <taxon>Euplotidae</taxon>
        <taxon>Moneuplotes</taxon>
    </lineage>
</organism>
<feature type="transmembrane region" description="Helical" evidence="6">
    <location>
        <begin position="6"/>
        <end position="26"/>
    </location>
</feature>
<evidence type="ECO:0000313" key="7">
    <source>
        <dbReference type="EMBL" id="CAI2372606.1"/>
    </source>
</evidence>
<protein>
    <submittedName>
        <fullName evidence="7">Uncharacterized protein</fullName>
    </submittedName>
</protein>
<feature type="transmembrane region" description="Helical" evidence="6">
    <location>
        <begin position="350"/>
        <end position="368"/>
    </location>
</feature>
<keyword evidence="2 6" id="KW-0812">Transmembrane</keyword>
<accession>A0AAD2CV90</accession>
<keyword evidence="8" id="KW-1185">Reference proteome</keyword>
<dbReference type="Proteomes" id="UP001295684">
    <property type="component" value="Unassembled WGS sequence"/>
</dbReference>
<dbReference type="AlphaFoldDB" id="A0AAD2CV90"/>
<name>A0AAD2CV90_EUPCR</name>
<dbReference type="EMBL" id="CAMPGE010013898">
    <property type="protein sequence ID" value="CAI2372606.1"/>
    <property type="molecule type" value="Genomic_DNA"/>
</dbReference>
<feature type="transmembrane region" description="Helical" evidence="6">
    <location>
        <begin position="38"/>
        <end position="60"/>
    </location>
</feature>
<gene>
    <name evidence="7" type="ORF">ECRASSUSDP1_LOCUS13937</name>
</gene>
<evidence type="ECO:0000256" key="4">
    <source>
        <dbReference type="ARBA" id="ARBA00023136"/>
    </source>
</evidence>
<evidence type="ECO:0000313" key="8">
    <source>
        <dbReference type="Proteomes" id="UP001295684"/>
    </source>
</evidence>
<evidence type="ECO:0000256" key="6">
    <source>
        <dbReference type="SAM" id="Phobius"/>
    </source>
</evidence>
<reference evidence="7" key="1">
    <citation type="submission" date="2023-07" db="EMBL/GenBank/DDBJ databases">
        <authorList>
            <consortium name="AG Swart"/>
            <person name="Singh M."/>
            <person name="Singh A."/>
            <person name="Seah K."/>
            <person name="Emmerich C."/>
        </authorList>
    </citation>
    <scope>NUCLEOTIDE SEQUENCE</scope>
    <source>
        <strain evidence="7">DP1</strain>
    </source>
</reference>
<comment type="caution">
    <text evidence="7">The sequence shown here is derived from an EMBL/GenBank/DDBJ whole genome shotgun (WGS) entry which is preliminary data.</text>
</comment>
<feature type="transmembrane region" description="Helical" evidence="6">
    <location>
        <begin position="256"/>
        <end position="276"/>
    </location>
</feature>
<proteinExistence type="predicted"/>
<sequence>MASEVIIIKVVFIILIAAMAFIAGILPGIIPWCKRSTNVLGIANAFSGGVFLAIAFLHILPEATSGYREFMEQHEHSERYAPCLRHGNEEEPFPLPFALAFVGYAFILLIDKVVFDTHSLVDGHGHGSSPKIIPNVRKEQNDYEEISKEINEYGQDYDENEGPQRIQTKFVACMDHTLNRGEASQESNSFNKTDRDSKHGEDMPTATHHDNLINSEERKKKRCSCNLTPVVLCIALSVHSVFEGIATGLIKETSDLWTFVIAIGAHKWAAAMSLGISMTKNFKNQTGTVYIVLTIFSLATPLGVLIGMIVATQSAIVDIIFSSLAAGTFVYIACSEVIVEEFSVPKYRWIKMFSFLIGASLIIVLGLLE</sequence>
<feature type="transmembrane region" description="Helical" evidence="6">
    <location>
        <begin position="93"/>
        <end position="110"/>
    </location>
</feature>
<evidence type="ECO:0000256" key="3">
    <source>
        <dbReference type="ARBA" id="ARBA00022989"/>
    </source>
</evidence>
<feature type="compositionally biased region" description="Basic and acidic residues" evidence="5">
    <location>
        <begin position="192"/>
        <end position="208"/>
    </location>
</feature>
<evidence type="ECO:0000256" key="1">
    <source>
        <dbReference type="ARBA" id="ARBA00004141"/>
    </source>
</evidence>
<evidence type="ECO:0000256" key="2">
    <source>
        <dbReference type="ARBA" id="ARBA00022692"/>
    </source>
</evidence>
<dbReference type="GO" id="GO:0005385">
    <property type="term" value="F:zinc ion transmembrane transporter activity"/>
    <property type="evidence" value="ECO:0007669"/>
    <property type="project" value="TreeGrafter"/>
</dbReference>
<feature type="transmembrane region" description="Helical" evidence="6">
    <location>
        <begin position="227"/>
        <end position="250"/>
    </location>
</feature>
<dbReference type="PANTHER" id="PTHR11040">
    <property type="entry name" value="ZINC/IRON TRANSPORTER"/>
    <property type="match status" value="1"/>
</dbReference>
<dbReference type="Pfam" id="PF02535">
    <property type="entry name" value="Zip"/>
    <property type="match status" value="1"/>
</dbReference>
<evidence type="ECO:0000256" key="5">
    <source>
        <dbReference type="SAM" id="MobiDB-lite"/>
    </source>
</evidence>
<dbReference type="GO" id="GO:0016020">
    <property type="term" value="C:membrane"/>
    <property type="evidence" value="ECO:0007669"/>
    <property type="project" value="UniProtKB-SubCell"/>
</dbReference>
<feature type="transmembrane region" description="Helical" evidence="6">
    <location>
        <begin position="288"/>
        <end position="310"/>
    </location>
</feature>
<comment type="subcellular location">
    <subcellularLocation>
        <location evidence="1">Membrane</location>
        <topology evidence="1">Multi-pass membrane protein</topology>
    </subcellularLocation>
</comment>
<dbReference type="PANTHER" id="PTHR11040:SF140">
    <property type="entry name" value="ZRT (ZRT), IRT- (IRT-) LIKE PROTEIN TRANSPORTER"/>
    <property type="match status" value="1"/>
</dbReference>
<keyword evidence="4 6" id="KW-0472">Membrane</keyword>